<gene>
    <name evidence="1" type="ORF">K491DRAFT_721961</name>
</gene>
<evidence type="ECO:0000313" key="1">
    <source>
        <dbReference type="EMBL" id="KAF2649113.1"/>
    </source>
</evidence>
<accession>A0A6A6SR99</accession>
<proteinExistence type="predicted"/>
<reference evidence="1" key="1">
    <citation type="journal article" date="2020" name="Stud. Mycol.">
        <title>101 Dothideomycetes genomes: a test case for predicting lifestyles and emergence of pathogens.</title>
        <authorList>
            <person name="Haridas S."/>
            <person name="Albert R."/>
            <person name="Binder M."/>
            <person name="Bloem J."/>
            <person name="Labutti K."/>
            <person name="Salamov A."/>
            <person name="Andreopoulos B."/>
            <person name="Baker S."/>
            <person name="Barry K."/>
            <person name="Bills G."/>
            <person name="Bluhm B."/>
            <person name="Cannon C."/>
            <person name="Castanera R."/>
            <person name="Culley D."/>
            <person name="Daum C."/>
            <person name="Ezra D."/>
            <person name="Gonzalez J."/>
            <person name="Henrissat B."/>
            <person name="Kuo A."/>
            <person name="Liang C."/>
            <person name="Lipzen A."/>
            <person name="Lutzoni F."/>
            <person name="Magnuson J."/>
            <person name="Mondo S."/>
            <person name="Nolan M."/>
            <person name="Ohm R."/>
            <person name="Pangilinan J."/>
            <person name="Park H.-J."/>
            <person name="Ramirez L."/>
            <person name="Alfaro M."/>
            <person name="Sun H."/>
            <person name="Tritt A."/>
            <person name="Yoshinaga Y."/>
            <person name="Zwiers L.-H."/>
            <person name="Turgeon B."/>
            <person name="Goodwin S."/>
            <person name="Spatafora J."/>
            <person name="Crous P."/>
            <person name="Grigoriev I."/>
        </authorList>
    </citation>
    <scope>NUCLEOTIDE SEQUENCE</scope>
    <source>
        <strain evidence="1">CBS 122681</strain>
    </source>
</reference>
<dbReference type="Proteomes" id="UP000799324">
    <property type="component" value="Unassembled WGS sequence"/>
</dbReference>
<evidence type="ECO:0000313" key="2">
    <source>
        <dbReference type="Proteomes" id="UP000799324"/>
    </source>
</evidence>
<name>A0A6A6SR99_9PLEO</name>
<dbReference type="AlphaFoldDB" id="A0A6A6SR99"/>
<dbReference type="EMBL" id="MU004506">
    <property type="protein sequence ID" value="KAF2649113.1"/>
    <property type="molecule type" value="Genomic_DNA"/>
</dbReference>
<protein>
    <submittedName>
        <fullName evidence="1">Uncharacterized protein</fullName>
    </submittedName>
</protein>
<sequence>METVNKSLLHQIVDVIESEKPDLLFDYFAIHSQCCDVLDNIREESDKITNGHSKTYMSRGDHLNYVVGFIFALAAGQFSIGNAPERESSNVLLDNAAETMKTWIEKGHRDVETRFNLLRG</sequence>
<keyword evidence="2" id="KW-1185">Reference proteome</keyword>
<organism evidence="1 2">
    <name type="scientific">Lophiostoma macrostomum CBS 122681</name>
    <dbReference type="NCBI Taxonomy" id="1314788"/>
    <lineage>
        <taxon>Eukaryota</taxon>
        <taxon>Fungi</taxon>
        <taxon>Dikarya</taxon>
        <taxon>Ascomycota</taxon>
        <taxon>Pezizomycotina</taxon>
        <taxon>Dothideomycetes</taxon>
        <taxon>Pleosporomycetidae</taxon>
        <taxon>Pleosporales</taxon>
        <taxon>Lophiostomataceae</taxon>
        <taxon>Lophiostoma</taxon>
    </lineage>
</organism>